<reference evidence="2" key="1">
    <citation type="journal article" date="2014" name="Front. Microbiol.">
        <title>High frequency of phylogenetically diverse reductive dehalogenase-homologous genes in deep subseafloor sedimentary metagenomes.</title>
        <authorList>
            <person name="Kawai M."/>
            <person name="Futagami T."/>
            <person name="Toyoda A."/>
            <person name="Takaki Y."/>
            <person name="Nishi S."/>
            <person name="Hori S."/>
            <person name="Arai W."/>
            <person name="Tsubouchi T."/>
            <person name="Morono Y."/>
            <person name="Uchiyama I."/>
            <person name="Ito T."/>
            <person name="Fujiyama A."/>
            <person name="Inagaki F."/>
            <person name="Takami H."/>
        </authorList>
    </citation>
    <scope>NUCLEOTIDE SEQUENCE</scope>
    <source>
        <strain evidence="2">Expedition CK06-06</strain>
    </source>
</reference>
<dbReference type="GO" id="GO:0008641">
    <property type="term" value="F:ubiquitin-like modifier activating enzyme activity"/>
    <property type="evidence" value="ECO:0007669"/>
    <property type="project" value="InterPro"/>
</dbReference>
<evidence type="ECO:0000313" key="2">
    <source>
        <dbReference type="EMBL" id="GAJ14302.1"/>
    </source>
</evidence>
<proteinExistence type="predicted"/>
<protein>
    <recommendedName>
        <fullName evidence="1">THIF-type NAD/FAD binding fold domain-containing protein</fullName>
    </recommendedName>
</protein>
<comment type="caution">
    <text evidence="2">The sequence shown here is derived from an EMBL/GenBank/DDBJ whole genome shotgun (WGS) entry which is preliminary data.</text>
</comment>
<dbReference type="InterPro" id="IPR035985">
    <property type="entry name" value="Ubiquitin-activating_enz"/>
</dbReference>
<gene>
    <name evidence="2" type="ORF">S12H4_49725</name>
</gene>
<dbReference type="Pfam" id="PF00899">
    <property type="entry name" value="ThiF"/>
    <property type="match status" value="1"/>
</dbReference>
<feature type="domain" description="THIF-type NAD/FAD binding fold" evidence="1">
    <location>
        <begin position="7"/>
        <end position="133"/>
    </location>
</feature>
<feature type="non-terminal residue" evidence="2">
    <location>
        <position position="177"/>
    </location>
</feature>
<dbReference type="InterPro" id="IPR000594">
    <property type="entry name" value="ThiF_NAD_FAD-bd"/>
</dbReference>
<dbReference type="EMBL" id="BARW01031226">
    <property type="protein sequence ID" value="GAJ14302.1"/>
    <property type="molecule type" value="Genomic_DNA"/>
</dbReference>
<accession>X1VBC6</accession>
<organism evidence="2">
    <name type="scientific">marine sediment metagenome</name>
    <dbReference type="NCBI Taxonomy" id="412755"/>
    <lineage>
        <taxon>unclassified sequences</taxon>
        <taxon>metagenomes</taxon>
        <taxon>ecological metagenomes</taxon>
    </lineage>
</organism>
<dbReference type="Gene3D" id="3.40.50.720">
    <property type="entry name" value="NAD(P)-binding Rossmann-like Domain"/>
    <property type="match status" value="1"/>
</dbReference>
<evidence type="ECO:0000259" key="1">
    <source>
        <dbReference type="Pfam" id="PF00899"/>
    </source>
</evidence>
<name>X1VBC6_9ZZZZ</name>
<dbReference type="AlphaFoldDB" id="X1VBC6"/>
<sequence>MSYTVSLQESYHEPEIAVVGVGGTGGFVAEGLCRVLRNYNLSLILVDPDIVEPHNLLRQNFFEGDVGKFKSQVLAERLARQYGRQIGYSVLPYDVDMFDRSWGGGMVSKNLALFVIGCVDNSLARRSIAKKGYHPRWWLDAGNGFASGQVLIGNTGTVEGLNEAFREQDHTVTKLPL</sequence>
<dbReference type="SUPFAM" id="SSF69572">
    <property type="entry name" value="Activating enzymes of the ubiquitin-like proteins"/>
    <property type="match status" value="1"/>
</dbReference>